<dbReference type="Proteomes" id="UP000006556">
    <property type="component" value="Chromosome"/>
</dbReference>
<dbReference type="EMBL" id="AP009389">
    <property type="protein sequence ID" value="BAF59967.1"/>
    <property type="molecule type" value="Genomic_DNA"/>
</dbReference>
<dbReference type="InterPro" id="IPR022128">
    <property type="entry name" value="FhaA_N"/>
</dbReference>
<organism evidence="3 4">
    <name type="scientific">Pelotomaculum thermopropionicum (strain DSM 13744 / JCM 10971 / SI)</name>
    <dbReference type="NCBI Taxonomy" id="370438"/>
    <lineage>
        <taxon>Bacteria</taxon>
        <taxon>Bacillati</taxon>
        <taxon>Bacillota</taxon>
        <taxon>Clostridia</taxon>
        <taxon>Eubacteriales</taxon>
        <taxon>Desulfotomaculaceae</taxon>
        <taxon>Pelotomaculum</taxon>
    </lineage>
</organism>
<sequence length="252" mass="28126">MRLFSDLEGSLEKYIEGFFKDKFGGRIQPVEIAKKLAREMRDARRVSISNIYVPNRYNVHLHPSDWENISQFASLLSGELQEYIRQKAEEKKYTLAGPPDVKFSRDETVPSGGMKVESEFGAIPSGEGGLEAGESIENTQRFVSVRDSFRMEAPAPVHGYLQVKAGPDRGKVFKLGDISMIIGRREGCDIVLNDSSVSRRHARLELHRGRYTITDLGSTNGTMVNGVRINSKALEPGDVITLGTTVFIFKVE</sequence>
<dbReference type="SMART" id="SM00240">
    <property type="entry name" value="FHA"/>
    <property type="match status" value="1"/>
</dbReference>
<dbReference type="eggNOG" id="COG1716">
    <property type="taxonomic scope" value="Bacteria"/>
</dbReference>
<accession>A5D1B5</accession>
<proteinExistence type="predicted"/>
<feature type="domain" description="FHA" evidence="2">
    <location>
        <begin position="180"/>
        <end position="229"/>
    </location>
</feature>
<keyword evidence="4" id="KW-1185">Reference proteome</keyword>
<feature type="region of interest" description="Disordered" evidence="1">
    <location>
        <begin position="97"/>
        <end position="120"/>
    </location>
</feature>
<dbReference type="Pfam" id="PF12401">
    <property type="entry name" value="FhaA_N"/>
    <property type="match status" value="1"/>
</dbReference>
<dbReference type="PROSITE" id="PS50006">
    <property type="entry name" value="FHA_DOMAIN"/>
    <property type="match status" value="1"/>
</dbReference>
<dbReference type="KEGG" id="pth:PTH_1786"/>
<dbReference type="InterPro" id="IPR000253">
    <property type="entry name" value="FHA_dom"/>
</dbReference>
<name>A5D1B5_PELTS</name>
<evidence type="ECO:0000256" key="1">
    <source>
        <dbReference type="SAM" id="MobiDB-lite"/>
    </source>
</evidence>
<evidence type="ECO:0000259" key="2">
    <source>
        <dbReference type="PROSITE" id="PS50006"/>
    </source>
</evidence>
<dbReference type="PANTHER" id="PTHR23308">
    <property type="entry name" value="NUCLEAR INHIBITOR OF PROTEIN PHOSPHATASE-1"/>
    <property type="match status" value="1"/>
</dbReference>
<evidence type="ECO:0000313" key="4">
    <source>
        <dbReference type="Proteomes" id="UP000006556"/>
    </source>
</evidence>
<reference evidence="4" key="1">
    <citation type="journal article" date="2008" name="Genome Res.">
        <title>The genome of Pelotomaculum thermopropionicum reveals niche-associated evolution in anaerobic microbiota.</title>
        <authorList>
            <person name="Kosaka T."/>
            <person name="Kato S."/>
            <person name="Shimoyama T."/>
            <person name="Ishii S."/>
            <person name="Abe T."/>
            <person name="Watanabe K."/>
        </authorList>
    </citation>
    <scope>NUCLEOTIDE SEQUENCE [LARGE SCALE GENOMIC DNA]</scope>
    <source>
        <strain evidence="4">DSM 13744 / JCM 10971 / SI</strain>
    </source>
</reference>
<dbReference type="AlphaFoldDB" id="A5D1B5"/>
<dbReference type="InterPro" id="IPR042287">
    <property type="entry name" value="FhaA_N_sf"/>
</dbReference>
<dbReference type="InterPro" id="IPR008984">
    <property type="entry name" value="SMAD_FHA_dom_sf"/>
</dbReference>
<dbReference type="InterPro" id="IPR032030">
    <property type="entry name" value="YscD_cytoplasmic_dom"/>
</dbReference>
<evidence type="ECO:0000313" key="3">
    <source>
        <dbReference type="EMBL" id="BAF59967.1"/>
    </source>
</evidence>
<dbReference type="Gene3D" id="3.30.2320.60">
    <property type="entry name" value="FhaA, phosphopeptide-binding domain (DUF3662)"/>
    <property type="match status" value="1"/>
</dbReference>
<dbReference type="Pfam" id="PF16697">
    <property type="entry name" value="Yop-YscD_cpl"/>
    <property type="match status" value="1"/>
</dbReference>
<dbReference type="HOGENOM" id="CLU_047963_1_0_9"/>
<dbReference type="STRING" id="370438.PTH_1786"/>
<dbReference type="InterPro" id="IPR050923">
    <property type="entry name" value="Cell_Proc_Reg/RNA_Proc"/>
</dbReference>
<dbReference type="CDD" id="cd00060">
    <property type="entry name" value="FHA"/>
    <property type="match status" value="1"/>
</dbReference>
<gene>
    <name evidence="3" type="ordered locus">PTH_1786</name>
</gene>
<dbReference type="Gene3D" id="2.60.200.20">
    <property type="match status" value="1"/>
</dbReference>
<protein>
    <submittedName>
        <fullName evidence="3">Hypothetical signaling protein</fullName>
    </submittedName>
</protein>
<dbReference type="SUPFAM" id="SSF49879">
    <property type="entry name" value="SMAD/FHA domain"/>
    <property type="match status" value="1"/>
</dbReference>